<evidence type="ECO:0000313" key="2">
    <source>
        <dbReference type="EMBL" id="KGN37662.1"/>
    </source>
</evidence>
<dbReference type="eggNOG" id="COG5276">
    <property type="taxonomic scope" value="Bacteria"/>
</dbReference>
<dbReference type="EMBL" id="AVPK01000004">
    <property type="protein sequence ID" value="KGN37662.1"/>
    <property type="molecule type" value="Genomic_DNA"/>
</dbReference>
<dbReference type="InterPro" id="IPR013211">
    <property type="entry name" value="LVIVD"/>
</dbReference>
<evidence type="ECO:0000313" key="3">
    <source>
        <dbReference type="Proteomes" id="UP000030011"/>
    </source>
</evidence>
<organism evidence="2 3">
    <name type="scientific">Knoellia subterranea KCTC 19937</name>
    <dbReference type="NCBI Taxonomy" id="1385521"/>
    <lineage>
        <taxon>Bacteria</taxon>
        <taxon>Bacillati</taxon>
        <taxon>Actinomycetota</taxon>
        <taxon>Actinomycetes</taxon>
        <taxon>Micrococcales</taxon>
        <taxon>Intrasporangiaceae</taxon>
        <taxon>Knoellia</taxon>
    </lineage>
</organism>
<dbReference type="OrthoDB" id="4300819at2"/>
<evidence type="ECO:0000256" key="1">
    <source>
        <dbReference type="SAM" id="SignalP"/>
    </source>
</evidence>
<protein>
    <recommendedName>
        <fullName evidence="4">LVIVD repeat-containing protein</fullName>
    </recommendedName>
</protein>
<dbReference type="STRING" id="1385521.N803_11435"/>
<keyword evidence="1" id="KW-0732">Signal</keyword>
<sequence length="475" mass="50013">MRILRTLGVAAIAALTVTGTSMVGAFAATSDVPPPLVGKSGLDLAPDQIGRSANVQHLFNTPHAGPLAGATGSDIAFAGNKAFVGNYNGFVIYDVSNPASPSTLSTVSCPGSQNDITVSGNLLYLSTDSSRSDDSCQSVAQPATIKDSWEGIKIFDVSDPTAPRYLKSVETACGSHTHTLVPGGAGTDYLYVSSYSPRADYPDCQPPHDSISIIKVPTANPTDAAVVATPNLFPDGGNPGGTQPSGDGYSATTGCHDITAYPSRKIAAGACMGDGVIFDIANPEAPRVIETVQDTTNFAFWHSATFNNKGTKVVFTDELGGGGRATCNTTVGPNRGANAIFDLSKDNQLTFKSYYKIQRHQNDSENCVAHNGSLIPLPGRDVMVQSWYMGGTSFWDFTDSENPREIGYFERGPNGNVGGGGGGTWSSYYYNGHVYSSDLGKGFDVLKITDPSLKKAALVKMDQLNPQSQPVYATR</sequence>
<reference evidence="2 3" key="1">
    <citation type="submission" date="2013-08" db="EMBL/GenBank/DDBJ databases">
        <title>The genome sequence of Knoellia subterranea.</title>
        <authorList>
            <person name="Zhu W."/>
            <person name="Wang G."/>
        </authorList>
    </citation>
    <scope>NUCLEOTIDE SEQUENCE [LARGE SCALE GENOMIC DNA]</scope>
    <source>
        <strain evidence="2 3">KCTC 19937</strain>
    </source>
</reference>
<dbReference type="SUPFAM" id="SSF69322">
    <property type="entry name" value="Tricorn protease domain 2"/>
    <property type="match status" value="1"/>
</dbReference>
<keyword evidence="3" id="KW-1185">Reference proteome</keyword>
<proteinExistence type="predicted"/>
<comment type="caution">
    <text evidence="2">The sequence shown here is derived from an EMBL/GenBank/DDBJ whole genome shotgun (WGS) entry which is preliminary data.</text>
</comment>
<name>A0A0A0JNN5_9MICO</name>
<feature type="chain" id="PRO_5001971470" description="LVIVD repeat-containing protein" evidence="1">
    <location>
        <begin position="28"/>
        <end position="475"/>
    </location>
</feature>
<gene>
    <name evidence="2" type="ORF">N803_11435</name>
</gene>
<dbReference type="AlphaFoldDB" id="A0A0A0JNN5"/>
<dbReference type="RefSeq" id="WP_035904062.1">
    <property type="nucleotide sequence ID" value="NZ_AVPK01000004.1"/>
</dbReference>
<accession>A0A0A0JNN5</accession>
<feature type="signal peptide" evidence="1">
    <location>
        <begin position="1"/>
        <end position="27"/>
    </location>
</feature>
<evidence type="ECO:0008006" key="4">
    <source>
        <dbReference type="Google" id="ProtNLM"/>
    </source>
</evidence>
<dbReference type="Pfam" id="PF08309">
    <property type="entry name" value="LVIVD"/>
    <property type="match status" value="2"/>
</dbReference>
<dbReference type="Proteomes" id="UP000030011">
    <property type="component" value="Unassembled WGS sequence"/>
</dbReference>